<feature type="transmembrane region" description="Helical" evidence="1">
    <location>
        <begin position="36"/>
        <end position="57"/>
    </location>
</feature>
<accession>A0A3P1B9J5</accession>
<feature type="transmembrane region" description="Helical" evidence="1">
    <location>
        <begin position="12"/>
        <end position="30"/>
    </location>
</feature>
<evidence type="ECO:0000256" key="1">
    <source>
        <dbReference type="SAM" id="Phobius"/>
    </source>
</evidence>
<dbReference type="OrthoDB" id="9930858at2"/>
<comment type="caution">
    <text evidence="2">The sequence shown here is derived from an EMBL/GenBank/DDBJ whole genome shotgun (WGS) entry which is preliminary data.</text>
</comment>
<dbReference type="EMBL" id="RQJO01000017">
    <property type="protein sequence ID" value="RRA97718.1"/>
    <property type="molecule type" value="Genomic_DNA"/>
</dbReference>
<dbReference type="Proteomes" id="UP000271925">
    <property type="component" value="Unassembled WGS sequence"/>
</dbReference>
<protein>
    <submittedName>
        <fullName evidence="2">Uncharacterized protein</fullName>
    </submittedName>
</protein>
<proteinExistence type="predicted"/>
<keyword evidence="1" id="KW-0812">Transmembrane</keyword>
<dbReference type="RefSeq" id="WP_124879583.1">
    <property type="nucleotide sequence ID" value="NZ_RQJO01000017.1"/>
</dbReference>
<name>A0A3P1B9J5_9BACT</name>
<organism evidence="2 3">
    <name type="scientific">Larkinella rosea</name>
    <dbReference type="NCBI Taxonomy" id="2025312"/>
    <lineage>
        <taxon>Bacteria</taxon>
        <taxon>Pseudomonadati</taxon>
        <taxon>Bacteroidota</taxon>
        <taxon>Cytophagia</taxon>
        <taxon>Cytophagales</taxon>
        <taxon>Spirosomataceae</taxon>
        <taxon>Larkinella</taxon>
    </lineage>
</organism>
<keyword evidence="3" id="KW-1185">Reference proteome</keyword>
<dbReference type="AlphaFoldDB" id="A0A3P1B9J5"/>
<keyword evidence="1" id="KW-1133">Transmembrane helix</keyword>
<gene>
    <name evidence="2" type="ORF">EHT25_32250</name>
</gene>
<reference evidence="2 3" key="1">
    <citation type="submission" date="2018-11" db="EMBL/GenBank/DDBJ databases">
        <authorList>
            <person name="Zhou Z."/>
            <person name="Wang G."/>
        </authorList>
    </citation>
    <scope>NUCLEOTIDE SEQUENCE [LARGE SCALE GENOMIC DNA]</scope>
    <source>
        <strain evidence="2 3">KCTC52004</strain>
    </source>
</reference>
<sequence length="71" mass="7794">MTTPVSNTLKKSIRSLFILFVIIASLIVASPANMRGILIAVGSFEFVGMSVMSWMAASARWVFRDSAYPTH</sequence>
<evidence type="ECO:0000313" key="3">
    <source>
        <dbReference type="Proteomes" id="UP000271925"/>
    </source>
</evidence>
<keyword evidence="1" id="KW-0472">Membrane</keyword>
<evidence type="ECO:0000313" key="2">
    <source>
        <dbReference type="EMBL" id="RRA97718.1"/>
    </source>
</evidence>